<dbReference type="InterPro" id="IPR050754">
    <property type="entry name" value="FKBP4/5/8-like"/>
</dbReference>
<accession>A0A812R810</accession>
<name>A0A812R810_9DINO</name>
<dbReference type="EC" id="5.2.1.8" evidence="2"/>
<keyword evidence="7" id="KW-1185">Reference proteome</keyword>
<dbReference type="SMART" id="SM00028">
    <property type="entry name" value="TPR"/>
    <property type="match status" value="2"/>
</dbReference>
<comment type="catalytic activity">
    <reaction evidence="1">
        <text>[protein]-peptidylproline (omega=180) = [protein]-peptidylproline (omega=0)</text>
        <dbReference type="Rhea" id="RHEA:16237"/>
        <dbReference type="Rhea" id="RHEA-COMP:10747"/>
        <dbReference type="Rhea" id="RHEA-COMP:10748"/>
        <dbReference type="ChEBI" id="CHEBI:83833"/>
        <dbReference type="ChEBI" id="CHEBI:83834"/>
        <dbReference type="EC" id="5.2.1.8"/>
    </reaction>
</comment>
<feature type="repeat" description="TPR" evidence="5">
    <location>
        <begin position="71"/>
        <end position="104"/>
    </location>
</feature>
<comment type="caution">
    <text evidence="6">The sequence shown here is derived from an EMBL/GenBank/DDBJ whole genome shotgun (WGS) entry which is preliminary data.</text>
</comment>
<dbReference type="InterPro" id="IPR011990">
    <property type="entry name" value="TPR-like_helical_dom_sf"/>
</dbReference>
<reference evidence="6" key="1">
    <citation type="submission" date="2021-02" db="EMBL/GenBank/DDBJ databases">
        <authorList>
            <person name="Dougan E. K."/>
            <person name="Rhodes N."/>
            <person name="Thang M."/>
            <person name="Chan C."/>
        </authorList>
    </citation>
    <scope>NUCLEOTIDE SEQUENCE</scope>
</reference>
<evidence type="ECO:0000256" key="1">
    <source>
        <dbReference type="ARBA" id="ARBA00000971"/>
    </source>
</evidence>
<dbReference type="OrthoDB" id="433738at2759"/>
<evidence type="ECO:0000256" key="5">
    <source>
        <dbReference type="PROSITE-ProRule" id="PRU00339"/>
    </source>
</evidence>
<dbReference type="InterPro" id="IPR019734">
    <property type="entry name" value="TPR_rpt"/>
</dbReference>
<dbReference type="SUPFAM" id="SSF48452">
    <property type="entry name" value="TPR-like"/>
    <property type="match status" value="1"/>
</dbReference>
<evidence type="ECO:0000313" key="7">
    <source>
        <dbReference type="Proteomes" id="UP000604046"/>
    </source>
</evidence>
<gene>
    <name evidence="6" type="primary">PPID</name>
    <name evidence="6" type="ORF">SNAT2548_LOCUS22977</name>
</gene>
<organism evidence="6 7">
    <name type="scientific">Symbiodinium natans</name>
    <dbReference type="NCBI Taxonomy" id="878477"/>
    <lineage>
        <taxon>Eukaryota</taxon>
        <taxon>Sar</taxon>
        <taxon>Alveolata</taxon>
        <taxon>Dinophyceae</taxon>
        <taxon>Suessiales</taxon>
        <taxon>Symbiodiniaceae</taxon>
        <taxon>Symbiodinium</taxon>
    </lineage>
</organism>
<evidence type="ECO:0000256" key="3">
    <source>
        <dbReference type="ARBA" id="ARBA00023110"/>
    </source>
</evidence>
<keyword evidence="4" id="KW-0413">Isomerase</keyword>
<dbReference type="GO" id="GO:0003755">
    <property type="term" value="F:peptidyl-prolyl cis-trans isomerase activity"/>
    <property type="evidence" value="ECO:0007669"/>
    <property type="project" value="UniProtKB-EC"/>
</dbReference>
<dbReference type="AlphaFoldDB" id="A0A812R810"/>
<proteinExistence type="predicted"/>
<dbReference type="Gene3D" id="1.25.40.10">
    <property type="entry name" value="Tetratricopeptide repeat domain"/>
    <property type="match status" value="1"/>
</dbReference>
<sequence length="168" mass="18711">MTPSERWAFACRCKEIGNRGFKASDWEYAMLAYQEGLRYLEYVPHGREMQPVPGLDHGGAEQLDKDMSLAVTLFSNLGAVSLKLEDPHQALHYTEKALRFDAAHVKSHFRRSQAFLALGEHSQALAAAEEVLRQEPKNAEAVGLKSAAAQGLQIARRKEKALFSKMLG</sequence>
<dbReference type="EMBL" id="CAJNDS010002304">
    <property type="protein sequence ID" value="CAE7422520.1"/>
    <property type="molecule type" value="Genomic_DNA"/>
</dbReference>
<keyword evidence="5" id="KW-0802">TPR repeat</keyword>
<evidence type="ECO:0000256" key="2">
    <source>
        <dbReference type="ARBA" id="ARBA00013194"/>
    </source>
</evidence>
<protein>
    <recommendedName>
        <fullName evidence="2">peptidylprolyl isomerase</fullName>
        <ecNumber evidence="2">5.2.1.8</ecNumber>
    </recommendedName>
</protein>
<dbReference type="PANTHER" id="PTHR46512:SF9">
    <property type="entry name" value="PEPTIDYLPROLYL ISOMERASE"/>
    <property type="match status" value="1"/>
</dbReference>
<dbReference type="Proteomes" id="UP000604046">
    <property type="component" value="Unassembled WGS sequence"/>
</dbReference>
<evidence type="ECO:0000256" key="4">
    <source>
        <dbReference type="ARBA" id="ARBA00023235"/>
    </source>
</evidence>
<evidence type="ECO:0000313" key="6">
    <source>
        <dbReference type="EMBL" id="CAE7422520.1"/>
    </source>
</evidence>
<dbReference type="PROSITE" id="PS50005">
    <property type="entry name" value="TPR"/>
    <property type="match status" value="2"/>
</dbReference>
<feature type="repeat" description="TPR" evidence="5">
    <location>
        <begin position="105"/>
        <end position="138"/>
    </location>
</feature>
<dbReference type="PANTHER" id="PTHR46512">
    <property type="entry name" value="PEPTIDYLPROLYL ISOMERASE"/>
    <property type="match status" value="1"/>
</dbReference>
<keyword evidence="3" id="KW-0697">Rotamase</keyword>